<feature type="region of interest" description="Disordered" evidence="1">
    <location>
        <begin position="53"/>
        <end position="119"/>
    </location>
</feature>
<proteinExistence type="predicted"/>
<dbReference type="HOGENOM" id="CLU_560952_0_0_1"/>
<dbReference type="Proteomes" id="UP000019132">
    <property type="component" value="Unassembled WGS sequence"/>
</dbReference>
<keyword evidence="3" id="KW-1185">Reference proteome</keyword>
<sequence>ASPPPYRLVINELALQLPTSSHDVGELCIVNRSQNQDVQTPVVAIEAPAPVPALVPANPAHERRHGNLPETTKSTKKADKSHQVHPSDASKDTVQQVPTRIPEPVVDSSEPLATSADSAADSFVDEVDVCAEKEEATSPPALVDPIEERGDTPDGIDPLNLQFSPRGSPIGTEKALKWADLLVQDEPSDSVAKADDLMPPVPPPVYSEARDNDDPVAILDTQGDSRTNFFPPPTNFNEEAALPTSNQRAIAIVDRDDTPTIPPRGADVGVPEVAPIELILAEVADDVSELAGGSQSEIQTVDASASINVTDASREYIPLGPTLVAPLEEETSVVAVALEEKSAEDKQPSISPDAVHASVPETKSDHQVEKKAEKIEVAAVTEEQMVPQSKADAATVQDPDMSPSPEFREECLAMDSAELRLLEKYIQVVMEIFIDEFEHAERNITSRTGMFSRDQLHKSFLHYGVNHVEFGLNGVFLAIEDDLNTFA</sequence>
<reference evidence="2" key="3">
    <citation type="submission" date="2015-02" db="UniProtKB">
        <authorList>
            <consortium name="EnsemblProtists"/>
        </authorList>
    </citation>
    <scope>IDENTIFICATION</scope>
    <source>
        <strain evidence="2">DAOM BR144</strain>
    </source>
</reference>
<feature type="region of interest" description="Disordered" evidence="1">
    <location>
        <begin position="344"/>
        <end position="370"/>
    </location>
</feature>
<name>K3XA75_GLOUD</name>
<dbReference type="AlphaFoldDB" id="K3XA75"/>
<accession>K3XA75</accession>
<feature type="region of interest" description="Disordered" evidence="1">
    <location>
        <begin position="383"/>
        <end position="406"/>
    </location>
</feature>
<protein>
    <submittedName>
        <fullName evidence="2">Uncharacterized protein</fullName>
    </submittedName>
</protein>
<evidence type="ECO:0000256" key="1">
    <source>
        <dbReference type="SAM" id="MobiDB-lite"/>
    </source>
</evidence>
<organism evidence="2 3">
    <name type="scientific">Globisporangium ultimum (strain ATCC 200006 / CBS 805.95 / DAOM BR144)</name>
    <name type="common">Pythium ultimum</name>
    <dbReference type="NCBI Taxonomy" id="431595"/>
    <lineage>
        <taxon>Eukaryota</taxon>
        <taxon>Sar</taxon>
        <taxon>Stramenopiles</taxon>
        <taxon>Oomycota</taxon>
        <taxon>Peronosporomycetes</taxon>
        <taxon>Pythiales</taxon>
        <taxon>Pythiaceae</taxon>
        <taxon>Globisporangium</taxon>
    </lineage>
</organism>
<reference evidence="3" key="1">
    <citation type="journal article" date="2010" name="Genome Biol.">
        <title>Genome sequence of the necrotrophic plant pathogen Pythium ultimum reveals original pathogenicity mechanisms and effector repertoire.</title>
        <authorList>
            <person name="Levesque C.A."/>
            <person name="Brouwer H."/>
            <person name="Cano L."/>
            <person name="Hamilton J.P."/>
            <person name="Holt C."/>
            <person name="Huitema E."/>
            <person name="Raffaele S."/>
            <person name="Robideau G.P."/>
            <person name="Thines M."/>
            <person name="Win J."/>
            <person name="Zerillo M.M."/>
            <person name="Beakes G.W."/>
            <person name="Boore J.L."/>
            <person name="Busam D."/>
            <person name="Dumas B."/>
            <person name="Ferriera S."/>
            <person name="Fuerstenberg S.I."/>
            <person name="Gachon C.M."/>
            <person name="Gaulin E."/>
            <person name="Govers F."/>
            <person name="Grenville-Briggs L."/>
            <person name="Horner N."/>
            <person name="Hostetler J."/>
            <person name="Jiang R.H."/>
            <person name="Johnson J."/>
            <person name="Krajaejun T."/>
            <person name="Lin H."/>
            <person name="Meijer H.J."/>
            <person name="Moore B."/>
            <person name="Morris P."/>
            <person name="Phuntmart V."/>
            <person name="Puiu D."/>
            <person name="Shetty J."/>
            <person name="Stajich J.E."/>
            <person name="Tripathy S."/>
            <person name="Wawra S."/>
            <person name="van West P."/>
            <person name="Whitty B.R."/>
            <person name="Coutinho P.M."/>
            <person name="Henrissat B."/>
            <person name="Martin F."/>
            <person name="Thomas P.D."/>
            <person name="Tyler B.M."/>
            <person name="De Vries R.P."/>
            <person name="Kamoun S."/>
            <person name="Yandell M."/>
            <person name="Tisserat N."/>
            <person name="Buell C.R."/>
        </authorList>
    </citation>
    <scope>NUCLEOTIDE SEQUENCE</scope>
    <source>
        <strain evidence="3">DAOM:BR144</strain>
    </source>
</reference>
<dbReference type="EMBL" id="GL376563">
    <property type="status" value="NOT_ANNOTATED_CDS"/>
    <property type="molecule type" value="Genomic_DNA"/>
</dbReference>
<dbReference type="EnsemblProtists" id="PYU1_T014124">
    <property type="protein sequence ID" value="PYU1_T014124"/>
    <property type="gene ID" value="PYU1_G014094"/>
</dbReference>
<dbReference type="VEuPathDB" id="FungiDB:PYU1_G014094"/>
<evidence type="ECO:0000313" key="3">
    <source>
        <dbReference type="Proteomes" id="UP000019132"/>
    </source>
</evidence>
<dbReference type="InParanoid" id="K3XA75"/>
<reference evidence="3" key="2">
    <citation type="submission" date="2010-04" db="EMBL/GenBank/DDBJ databases">
        <authorList>
            <person name="Buell R."/>
            <person name="Hamilton J."/>
            <person name="Hostetler J."/>
        </authorList>
    </citation>
    <scope>NUCLEOTIDE SEQUENCE [LARGE SCALE GENOMIC DNA]</scope>
    <source>
        <strain evidence="3">DAOM:BR144</strain>
    </source>
</reference>
<evidence type="ECO:0000313" key="2">
    <source>
        <dbReference type="EnsemblProtists" id="PYU1_T014124"/>
    </source>
</evidence>